<dbReference type="PROSITE" id="PS51379">
    <property type="entry name" value="4FE4S_FER_2"/>
    <property type="match status" value="2"/>
</dbReference>
<feature type="domain" description="4Fe-4S ferredoxin-type" evidence="12">
    <location>
        <begin position="1"/>
        <end position="30"/>
    </location>
</feature>
<dbReference type="STRING" id="260084.SAMN02927928_1242"/>
<evidence type="ECO:0000256" key="9">
    <source>
        <dbReference type="ARBA" id="ARBA00023014"/>
    </source>
</evidence>
<dbReference type="PROSITE" id="PS00198">
    <property type="entry name" value="4FE4S_FER_1"/>
    <property type="match status" value="1"/>
</dbReference>
<dbReference type="SUPFAM" id="SSF54862">
    <property type="entry name" value="4Fe-4S ferredoxins"/>
    <property type="match status" value="1"/>
</dbReference>
<name>A0A1G4QH88_9CAUL</name>
<keyword evidence="8 11" id="KW-0408">Iron</keyword>
<dbReference type="GO" id="GO:0051538">
    <property type="term" value="F:3 iron, 4 sulfur cluster binding"/>
    <property type="evidence" value="ECO:0007669"/>
    <property type="project" value="UniProtKB-KW"/>
</dbReference>
<evidence type="ECO:0000256" key="10">
    <source>
        <dbReference type="ARBA" id="ARBA00023291"/>
    </source>
</evidence>
<dbReference type="GO" id="GO:0046872">
    <property type="term" value="F:metal ion binding"/>
    <property type="evidence" value="ECO:0007669"/>
    <property type="project" value="UniProtKB-KW"/>
</dbReference>
<comment type="cofactor">
    <cofactor evidence="1 11">
        <name>[3Fe-4S] cluster</name>
        <dbReference type="ChEBI" id="CHEBI:21137"/>
    </cofactor>
</comment>
<comment type="cofactor">
    <cofactor evidence="2 11">
        <name>[4Fe-4S] cluster</name>
        <dbReference type="ChEBI" id="CHEBI:49883"/>
    </cofactor>
</comment>
<evidence type="ECO:0000313" key="14">
    <source>
        <dbReference type="Proteomes" id="UP000199150"/>
    </source>
</evidence>
<evidence type="ECO:0000256" key="5">
    <source>
        <dbReference type="ARBA" id="ARBA00022723"/>
    </source>
</evidence>
<dbReference type="OrthoDB" id="9803397at2"/>
<proteinExistence type="predicted"/>
<keyword evidence="7 11" id="KW-0249">Electron transport</keyword>
<protein>
    <recommendedName>
        <fullName evidence="11">Ferredoxin</fullName>
    </recommendedName>
</protein>
<keyword evidence="14" id="KW-1185">Reference proteome</keyword>
<dbReference type="PRINTS" id="PR00354">
    <property type="entry name" value="7FE8SFRDOXIN"/>
</dbReference>
<dbReference type="EMBL" id="FMTS01000001">
    <property type="protein sequence ID" value="SCW43970.1"/>
    <property type="molecule type" value="Genomic_DNA"/>
</dbReference>
<evidence type="ECO:0000313" key="13">
    <source>
        <dbReference type="EMBL" id="SCW43970.1"/>
    </source>
</evidence>
<dbReference type="AlphaFoldDB" id="A0A1G4QH88"/>
<dbReference type="RefSeq" id="WP_090644942.1">
    <property type="nucleotide sequence ID" value="NZ_CBCRYE010000001.1"/>
</dbReference>
<keyword evidence="5 11" id="KW-0479">Metal-binding</keyword>
<dbReference type="InterPro" id="IPR017896">
    <property type="entry name" value="4Fe4S_Fe-S-bd"/>
</dbReference>
<reference evidence="14" key="1">
    <citation type="submission" date="2016-10" db="EMBL/GenBank/DDBJ databases">
        <authorList>
            <person name="Varghese N."/>
            <person name="Submissions S."/>
        </authorList>
    </citation>
    <scope>NUCLEOTIDE SEQUENCE [LARGE SCALE GENOMIC DNA]</scope>
    <source>
        <strain evidence="14">CGMCC 1.3431</strain>
    </source>
</reference>
<keyword evidence="4 11" id="KW-0004">4Fe-4S</keyword>
<dbReference type="GO" id="GO:0051539">
    <property type="term" value="F:4 iron, 4 sulfur cluster binding"/>
    <property type="evidence" value="ECO:0007669"/>
    <property type="project" value="UniProtKB-KW"/>
</dbReference>
<evidence type="ECO:0000256" key="8">
    <source>
        <dbReference type="ARBA" id="ARBA00023004"/>
    </source>
</evidence>
<evidence type="ECO:0000256" key="6">
    <source>
        <dbReference type="ARBA" id="ARBA00022737"/>
    </source>
</evidence>
<dbReference type="InterPro" id="IPR000813">
    <property type="entry name" value="7Fe_ferredoxin"/>
</dbReference>
<dbReference type="InterPro" id="IPR050294">
    <property type="entry name" value="RnfB_subfamily"/>
</dbReference>
<organism evidence="13 14">
    <name type="scientific">Asticcacaulis taihuensis</name>
    <dbReference type="NCBI Taxonomy" id="260084"/>
    <lineage>
        <taxon>Bacteria</taxon>
        <taxon>Pseudomonadati</taxon>
        <taxon>Pseudomonadota</taxon>
        <taxon>Alphaproteobacteria</taxon>
        <taxon>Caulobacterales</taxon>
        <taxon>Caulobacteraceae</taxon>
        <taxon>Asticcacaulis</taxon>
    </lineage>
</organism>
<evidence type="ECO:0000259" key="12">
    <source>
        <dbReference type="PROSITE" id="PS51379"/>
    </source>
</evidence>
<dbReference type="Pfam" id="PF11953">
    <property type="entry name" value="DUF3470"/>
    <property type="match status" value="1"/>
</dbReference>
<dbReference type="NCBIfam" id="NF045490">
    <property type="entry name" value="FdxA_Protbact"/>
    <property type="match status" value="1"/>
</dbReference>
<dbReference type="PANTHER" id="PTHR42859">
    <property type="entry name" value="OXIDOREDUCTASE"/>
    <property type="match status" value="1"/>
</dbReference>
<dbReference type="Gene3D" id="3.30.70.20">
    <property type="match status" value="1"/>
</dbReference>
<dbReference type="Pfam" id="PF00037">
    <property type="entry name" value="Fer4"/>
    <property type="match status" value="1"/>
</dbReference>
<sequence>MTYIVMDPCVKCKFMDCVEVCPVDCFYEGENFLVINPDECIDCGVCEPECPVDAIKPDTEDEGTKWLEINTKYAAVWPNISEKGTPPADREDYERETGKFEKYFSEKPGDGK</sequence>
<dbReference type="InterPro" id="IPR054829">
    <property type="entry name" value="FdxA"/>
</dbReference>
<dbReference type="PANTHER" id="PTHR42859:SF2">
    <property type="entry name" value="FERREDOXIN"/>
    <property type="match status" value="1"/>
</dbReference>
<dbReference type="Proteomes" id="UP000199150">
    <property type="component" value="Unassembled WGS sequence"/>
</dbReference>
<evidence type="ECO:0000256" key="4">
    <source>
        <dbReference type="ARBA" id="ARBA00022485"/>
    </source>
</evidence>
<dbReference type="GO" id="GO:0009055">
    <property type="term" value="F:electron transfer activity"/>
    <property type="evidence" value="ECO:0007669"/>
    <property type="project" value="InterPro"/>
</dbReference>
<keyword evidence="6 11" id="KW-0677">Repeat</keyword>
<evidence type="ECO:0000256" key="1">
    <source>
        <dbReference type="ARBA" id="ARBA00001927"/>
    </source>
</evidence>
<dbReference type="InterPro" id="IPR017900">
    <property type="entry name" value="4Fe4S_Fe_S_CS"/>
</dbReference>
<accession>A0A1G4QH88</accession>
<evidence type="ECO:0000256" key="2">
    <source>
        <dbReference type="ARBA" id="ARBA00001966"/>
    </source>
</evidence>
<keyword evidence="3 11" id="KW-0813">Transport</keyword>
<evidence type="ECO:0000256" key="3">
    <source>
        <dbReference type="ARBA" id="ARBA00022448"/>
    </source>
</evidence>
<evidence type="ECO:0000256" key="7">
    <source>
        <dbReference type="ARBA" id="ARBA00022982"/>
    </source>
</evidence>
<dbReference type="InterPro" id="IPR022569">
    <property type="entry name" value="Fd_C"/>
</dbReference>
<evidence type="ECO:0000256" key="11">
    <source>
        <dbReference type="RuleBase" id="RU364098"/>
    </source>
</evidence>
<gene>
    <name evidence="13" type="ORF">SAMN02927928_1242</name>
</gene>
<keyword evidence="10 11" id="KW-0003">3Fe-4S</keyword>
<comment type="function">
    <text evidence="11">Ferredoxins are iron-sulfur proteins that transfer electrons in a wide variety of metabolic reactions.</text>
</comment>
<feature type="domain" description="4Fe-4S ferredoxin-type" evidence="12">
    <location>
        <begin position="31"/>
        <end position="60"/>
    </location>
</feature>
<keyword evidence="9 11" id="KW-0411">Iron-sulfur</keyword>